<dbReference type="GO" id="GO:0005975">
    <property type="term" value="P:carbohydrate metabolic process"/>
    <property type="evidence" value="ECO:0007669"/>
    <property type="project" value="InterPro"/>
</dbReference>
<dbReference type="FunFam" id="1.50.10.10:FF:000006">
    <property type="entry name" value="Non-lysosomal glucosylceramidase"/>
    <property type="match status" value="1"/>
</dbReference>
<dbReference type="InterPro" id="IPR006775">
    <property type="entry name" value="GH116_catalytic"/>
</dbReference>
<evidence type="ECO:0000313" key="5">
    <source>
        <dbReference type="EMBL" id="PWZ56625.1"/>
    </source>
</evidence>
<dbReference type="PANTHER" id="PTHR12654">
    <property type="entry name" value="BILE ACID BETA-GLUCOSIDASE-RELATED"/>
    <property type="match status" value="1"/>
</dbReference>
<dbReference type="Proteomes" id="UP000251960">
    <property type="component" value="Chromosome 1"/>
</dbReference>
<dbReference type="PANTHER" id="PTHR12654:SF0">
    <property type="entry name" value="NON-LYSOSOMAL GLUCOSYLCERAMIDASE"/>
    <property type="match status" value="1"/>
</dbReference>
<dbReference type="GO" id="GO:0004553">
    <property type="term" value="F:hydrolase activity, hydrolyzing O-glycosyl compounds"/>
    <property type="evidence" value="ECO:0007669"/>
    <property type="project" value="InterPro"/>
</dbReference>
<gene>
    <name evidence="5" type="ORF">Zm00014a_001397</name>
</gene>
<dbReference type="InterPro" id="IPR008928">
    <property type="entry name" value="6-hairpin_glycosidase_sf"/>
</dbReference>
<accession>A0A317YDA3</accession>
<protein>
    <submittedName>
        <fullName evidence="4">Non-lysosomal glucosylceramidase</fullName>
    </submittedName>
</protein>
<dbReference type="AlphaFoldDB" id="A0A317YDA3"/>
<evidence type="ECO:0000259" key="2">
    <source>
        <dbReference type="Pfam" id="PF04685"/>
    </source>
</evidence>
<dbReference type="Gene3D" id="1.50.10.10">
    <property type="match status" value="1"/>
</dbReference>
<dbReference type="Pfam" id="PF12215">
    <property type="entry name" value="Glyco_hydr_116N"/>
    <property type="match status" value="1"/>
</dbReference>
<comment type="caution">
    <text evidence="5">The sequence shown here is derived from an EMBL/GenBank/DDBJ whole genome shotgun (WGS) entry which is preliminary data.</text>
</comment>
<dbReference type="EMBL" id="NCVQ01000001">
    <property type="protein sequence ID" value="PWZ56624.1"/>
    <property type="molecule type" value="Genomic_DNA"/>
</dbReference>
<reference evidence="5" key="1">
    <citation type="journal article" date="2018" name="Nat. Genet.">
        <title>Extensive intraspecific gene order and gene structural variations between Mo17 and other maize genomes.</title>
        <authorList>
            <person name="Sun S."/>
            <person name="Zhou Y."/>
            <person name="Chen J."/>
            <person name="Shi J."/>
            <person name="Zhao H."/>
            <person name="Zhao H."/>
            <person name="Song W."/>
            <person name="Zhang M."/>
            <person name="Cui Y."/>
            <person name="Dong X."/>
            <person name="Liu H."/>
            <person name="Ma X."/>
            <person name="Jiao Y."/>
            <person name="Wang B."/>
            <person name="Wei X."/>
            <person name="Stein J.C."/>
            <person name="Glaubitz J.C."/>
            <person name="Lu F."/>
            <person name="Yu G."/>
            <person name="Liang C."/>
            <person name="Fengler K."/>
            <person name="Li B."/>
            <person name="Rafalski A."/>
            <person name="Schnable P.S."/>
            <person name="Ware D.H."/>
            <person name="Buckler E.S."/>
            <person name="Lai J."/>
        </authorList>
    </citation>
    <scope>NUCLEOTIDE SEQUENCE [LARGE SCALE GENOMIC DNA]</scope>
    <source>
        <tissue evidence="5">Seedling</tissue>
    </source>
</reference>
<evidence type="ECO:0000259" key="3">
    <source>
        <dbReference type="Pfam" id="PF12215"/>
    </source>
</evidence>
<proteinExistence type="predicted"/>
<dbReference type="EMBL" id="NCVQ01000001">
    <property type="protein sequence ID" value="PWZ56623.1"/>
    <property type="molecule type" value="Genomic_DNA"/>
</dbReference>
<name>A0A317YDA3_MAIZE</name>
<accession>A0A317YDL7</accession>
<sequence>MVSGHIFHCRKNSWPAEEYVGRTALQLLDFDGGAPPEQAWRRRLNSHANILKEFSVTFMEAMRMMSLGLRLWSYVREEASHGRVTSAILLCMIFFRTQMDPKTVLTGCDLLLCLQKAPIDPFTKERCKPSASQGVPLGGMGSGSISRGFRGEFKNWHIIPGLCESSPVMENQFSVMFLSYHAVSIRLWFALNILPFQIFVSRDGGNKKYSSVLAPGHHEGLKKNSDSGISSWDWNLSGQHSTYHALFPRAWTVYDGEPDPDLKISCRQISPFIPHDYKDSSLPTSVFVYTQDILKSLLCIFMQDISFKMEFTYGHSLASKHRERSCKSKPVNDMGGKILLEVFRIIQEATTMSPSLRKMEYQECFCITSKTAKDNPPVTFAVAACETQNVNVTVLPVFGLSGENHVSAKEMWNTMLQNGHFDRENFSAGPSMPSSPGQKLCAAVSASTWVEPHGRCTVVFALAWSSPKVKFQKGCTYNRRYTQFYGTSEKSAVNLVHDALTKYKLWEEEIEKWQNPILKDERLPEWYKFTLFNELYFLVAGGTVWTDGQPPAIDEKKSPGFNHQKSSKRGTKDTNQGSVKDRHVNLAVEQVPHGGYMANGDDHSVSKFAAVHGSELQEQTNGLKSEEPIPYLISKDGPEHVGKFLYLEGVEYIMWNTYDVHFYASFALLDLFPKIELSIQRDFANAVLYEDRRKVKFLADGTSGIRKAKGAVPHDLGTHDPWHEMNAYNIHDTSKWKDLNPKFVLQIYRDFAATGDMQFGRDVWPAVCAAMDYMDQFDRDGDGLIENDGFPDQTYDAWTVHGISAYCGCLWLAALQAAATMAHRLGDRHFAEKYKLKFIKAKAVYEAKLWNGSYFNYDSGTSSNSRSIQADQLAGQWYAASSGLPPLFDEHKIRTALQKIFEFNVMKVKGGRMGAVNGMTPKGKVDETCMQSREIWTGVTYAVAANMLLHGMEHQGFTTAEGIFTAGWSEEGYGYWFQTPEGWTTDGHYRSLVYMRPLAIWAIQYAVSPPKAILEAPKVNLMDRIHISPHMVRAISEISIRKVAPDNRCLPSSAFHCEC</sequence>
<organism evidence="5">
    <name type="scientific">Zea mays</name>
    <name type="common">Maize</name>
    <dbReference type="NCBI Taxonomy" id="4577"/>
    <lineage>
        <taxon>Eukaryota</taxon>
        <taxon>Viridiplantae</taxon>
        <taxon>Streptophyta</taxon>
        <taxon>Embryophyta</taxon>
        <taxon>Tracheophyta</taxon>
        <taxon>Spermatophyta</taxon>
        <taxon>Magnoliopsida</taxon>
        <taxon>Liliopsida</taxon>
        <taxon>Poales</taxon>
        <taxon>Poaceae</taxon>
        <taxon>PACMAD clade</taxon>
        <taxon>Panicoideae</taxon>
        <taxon>Andropogonodae</taxon>
        <taxon>Andropogoneae</taxon>
        <taxon>Tripsacinae</taxon>
        <taxon>Zea</taxon>
    </lineage>
</organism>
<feature type="region of interest" description="Disordered" evidence="1">
    <location>
        <begin position="550"/>
        <end position="580"/>
    </location>
</feature>
<dbReference type="InterPro" id="IPR024462">
    <property type="entry name" value="GH116_N"/>
</dbReference>
<dbReference type="EMBL" id="NCVQ01000001">
    <property type="protein sequence ID" value="PWZ56625.1"/>
    <property type="molecule type" value="Genomic_DNA"/>
</dbReference>
<dbReference type="SUPFAM" id="SSF48208">
    <property type="entry name" value="Six-hairpin glycosidases"/>
    <property type="match status" value="1"/>
</dbReference>
<dbReference type="InterPro" id="IPR012341">
    <property type="entry name" value="6hp_glycosidase-like_sf"/>
</dbReference>
<evidence type="ECO:0000256" key="1">
    <source>
        <dbReference type="SAM" id="MobiDB-lite"/>
    </source>
</evidence>
<feature type="domain" description="Glycosyl-hydrolase family 116 catalytic region" evidence="2">
    <location>
        <begin position="642"/>
        <end position="1003"/>
    </location>
</feature>
<dbReference type="InterPro" id="IPR052566">
    <property type="entry name" value="Non-lysos_glucosylceramidase"/>
</dbReference>
<dbReference type="Pfam" id="PF04685">
    <property type="entry name" value="DUF608"/>
    <property type="match status" value="1"/>
</dbReference>
<dbReference type="EMBL" id="NCVQ01000001">
    <property type="protein sequence ID" value="PWZ56622.1"/>
    <property type="molecule type" value="Genomic_DNA"/>
</dbReference>
<feature type="domain" description="Glycosyl-hydrolase family 116 N-terminal" evidence="3">
    <location>
        <begin position="134"/>
        <end position="506"/>
    </location>
</feature>
<evidence type="ECO:0000313" key="4">
    <source>
        <dbReference type="EMBL" id="PWZ56624.1"/>
    </source>
</evidence>